<keyword evidence="5 7" id="KW-1133">Transmembrane helix</keyword>
<evidence type="ECO:0000256" key="2">
    <source>
        <dbReference type="ARBA" id="ARBA00022448"/>
    </source>
</evidence>
<dbReference type="Gene3D" id="1.10.3720.10">
    <property type="entry name" value="MetI-like"/>
    <property type="match status" value="1"/>
</dbReference>
<dbReference type="EMBL" id="QETA01000008">
    <property type="protein sequence ID" value="PWF21272.1"/>
    <property type="molecule type" value="Genomic_DNA"/>
</dbReference>
<feature type="transmembrane region" description="Helical" evidence="7">
    <location>
        <begin position="104"/>
        <end position="124"/>
    </location>
</feature>
<feature type="transmembrane region" description="Helical" evidence="7">
    <location>
        <begin position="244"/>
        <end position="266"/>
    </location>
</feature>
<comment type="subcellular location">
    <subcellularLocation>
        <location evidence="1 7">Cell membrane</location>
        <topology evidence="1 7">Multi-pass membrane protein</topology>
    </subcellularLocation>
</comment>
<evidence type="ECO:0000256" key="5">
    <source>
        <dbReference type="ARBA" id="ARBA00022989"/>
    </source>
</evidence>
<comment type="similarity">
    <text evidence="7">Belongs to the binding-protein-dependent transport system permease family.</text>
</comment>
<dbReference type="CDD" id="cd06261">
    <property type="entry name" value="TM_PBP2"/>
    <property type="match status" value="1"/>
</dbReference>
<keyword evidence="6 7" id="KW-0472">Membrane</keyword>
<dbReference type="Pfam" id="PF19300">
    <property type="entry name" value="BPD_transp_1_N"/>
    <property type="match status" value="1"/>
</dbReference>
<comment type="caution">
    <text evidence="9">The sequence shown here is derived from an EMBL/GenBank/DDBJ whole genome shotgun (WGS) entry which is preliminary data.</text>
</comment>
<feature type="transmembrane region" description="Helical" evidence="7">
    <location>
        <begin position="181"/>
        <end position="202"/>
    </location>
</feature>
<evidence type="ECO:0000256" key="3">
    <source>
        <dbReference type="ARBA" id="ARBA00022475"/>
    </source>
</evidence>
<dbReference type="Pfam" id="PF00528">
    <property type="entry name" value="BPD_transp_1"/>
    <property type="match status" value="1"/>
</dbReference>
<evidence type="ECO:0000313" key="10">
    <source>
        <dbReference type="Proteomes" id="UP000245212"/>
    </source>
</evidence>
<evidence type="ECO:0000313" key="9">
    <source>
        <dbReference type="EMBL" id="PWF21272.1"/>
    </source>
</evidence>
<keyword evidence="3" id="KW-1003">Cell membrane</keyword>
<dbReference type="PANTHER" id="PTHR43163:SF3">
    <property type="entry name" value="PEPTIDE ABC TRANSPORTER PERMEASE PROTEIN"/>
    <property type="match status" value="1"/>
</dbReference>
<gene>
    <name evidence="9" type="ORF">DD235_15790</name>
</gene>
<name>A0A2V1K0F0_9BURK</name>
<feature type="transmembrane region" description="Helical" evidence="7">
    <location>
        <begin position="286"/>
        <end position="312"/>
    </location>
</feature>
<keyword evidence="10" id="KW-1185">Reference proteome</keyword>
<evidence type="ECO:0000256" key="6">
    <source>
        <dbReference type="ARBA" id="ARBA00023136"/>
    </source>
</evidence>
<sequence length="319" mass="33972">MFNWTIASLIVRRLGAGLLTLFLVAALIFGITSLLPGDAAQLALGQQATPETVAALRQQLGLDQPVWLRFWQWLAGILQGDLGTSYASGFPVAELIASRIPNSLMLAGVTVLVSVPIALVLGIVSAMSNGSRLDRVLGILTMSVVAVPEFLVATLAVLVFAVKLQWLPALSFGGNVDSLGAFLRSYAMPVLTLSCVVVAQMARMTRAAIINQLDAPYVEMALLKGGRPLRVVLSHALPNAVGPIANVMALSTSYLLGGVIIIETIFNYPGLALQLVDAVSNRDLPMVQAGVLFFSACYLFLLLLADICTIVFNPRLRKS</sequence>
<evidence type="ECO:0000256" key="1">
    <source>
        <dbReference type="ARBA" id="ARBA00004651"/>
    </source>
</evidence>
<feature type="domain" description="ABC transmembrane type-1" evidence="8">
    <location>
        <begin position="100"/>
        <end position="305"/>
    </location>
</feature>
<dbReference type="PANTHER" id="PTHR43163">
    <property type="entry name" value="DIPEPTIDE TRANSPORT SYSTEM PERMEASE PROTEIN DPPB-RELATED"/>
    <property type="match status" value="1"/>
</dbReference>
<keyword evidence="2 7" id="KW-0813">Transport</keyword>
<dbReference type="AlphaFoldDB" id="A0A2V1K0F0"/>
<reference evidence="10" key="1">
    <citation type="submission" date="2018-05" db="EMBL/GenBank/DDBJ databases">
        <authorList>
            <person name="Li Y."/>
        </authorList>
    </citation>
    <scope>NUCLEOTIDE SEQUENCE [LARGE SCALE GENOMIC DNA]</scope>
    <source>
        <strain evidence="10">3d-2-2</strain>
    </source>
</reference>
<dbReference type="InterPro" id="IPR035906">
    <property type="entry name" value="MetI-like_sf"/>
</dbReference>
<dbReference type="RefSeq" id="WP_109063079.1">
    <property type="nucleotide sequence ID" value="NZ_QETA01000008.1"/>
</dbReference>
<feature type="transmembrane region" description="Helical" evidence="7">
    <location>
        <begin position="136"/>
        <end position="161"/>
    </location>
</feature>
<keyword evidence="4 7" id="KW-0812">Transmembrane</keyword>
<dbReference type="GO" id="GO:0005886">
    <property type="term" value="C:plasma membrane"/>
    <property type="evidence" value="ECO:0007669"/>
    <property type="project" value="UniProtKB-SubCell"/>
</dbReference>
<organism evidence="9 10">
    <name type="scientific">Corticimicrobacter populi</name>
    <dbReference type="NCBI Taxonomy" id="2175229"/>
    <lineage>
        <taxon>Bacteria</taxon>
        <taxon>Pseudomonadati</taxon>
        <taxon>Pseudomonadota</taxon>
        <taxon>Betaproteobacteria</taxon>
        <taxon>Burkholderiales</taxon>
        <taxon>Alcaligenaceae</taxon>
        <taxon>Corticimicrobacter</taxon>
    </lineage>
</organism>
<dbReference type="Proteomes" id="UP000245212">
    <property type="component" value="Unassembled WGS sequence"/>
</dbReference>
<dbReference type="PROSITE" id="PS50928">
    <property type="entry name" value="ABC_TM1"/>
    <property type="match status" value="1"/>
</dbReference>
<accession>A0A2V1K0F0</accession>
<evidence type="ECO:0000256" key="4">
    <source>
        <dbReference type="ARBA" id="ARBA00022692"/>
    </source>
</evidence>
<dbReference type="InterPro" id="IPR045621">
    <property type="entry name" value="BPD_transp_1_N"/>
</dbReference>
<evidence type="ECO:0000259" key="8">
    <source>
        <dbReference type="PROSITE" id="PS50928"/>
    </source>
</evidence>
<proteinExistence type="inferred from homology"/>
<dbReference type="InterPro" id="IPR000515">
    <property type="entry name" value="MetI-like"/>
</dbReference>
<protein>
    <submittedName>
        <fullName evidence="9">ABC transporter permease</fullName>
    </submittedName>
</protein>
<dbReference type="SUPFAM" id="SSF161098">
    <property type="entry name" value="MetI-like"/>
    <property type="match status" value="1"/>
</dbReference>
<dbReference type="GO" id="GO:0055085">
    <property type="term" value="P:transmembrane transport"/>
    <property type="evidence" value="ECO:0007669"/>
    <property type="project" value="InterPro"/>
</dbReference>
<evidence type="ECO:0000256" key="7">
    <source>
        <dbReference type="RuleBase" id="RU363032"/>
    </source>
</evidence>